<reference evidence="1" key="1">
    <citation type="submission" date="2019-12" db="EMBL/GenBank/DDBJ databases">
        <title>Comparative genomics gives insights into the taxonomy of the Azoarcus-Aromatoleum group and reveals separate origins of nif in the plant-associated Azoarcus and non-plant-associated Aromatoleum sub-groups.</title>
        <authorList>
            <person name="Lafos M."/>
            <person name="Maluk M."/>
            <person name="Batista M."/>
            <person name="Junghare M."/>
            <person name="Carmona M."/>
            <person name="Faoro H."/>
            <person name="Cruz L.M."/>
            <person name="Battistoni F."/>
            <person name="De Souza E."/>
            <person name="Pedrosa F."/>
            <person name="Chen W.-M."/>
            <person name="Poole P.S."/>
            <person name="Dixon R.A."/>
            <person name="James E.K."/>
        </authorList>
    </citation>
    <scope>NUCLEOTIDE SEQUENCE</scope>
    <source>
        <strain evidence="1">LuFRes1</strain>
    </source>
</reference>
<keyword evidence="2" id="KW-1185">Reference proteome</keyword>
<name>A0ABX1PNX6_9RHOO</name>
<dbReference type="InterPro" id="IPR011008">
    <property type="entry name" value="Dimeric_a/b-barrel"/>
</dbReference>
<organism evidence="1 2">
    <name type="scientific">Aromatoleum anaerobium</name>
    <dbReference type="NCBI Taxonomy" id="182180"/>
    <lineage>
        <taxon>Bacteria</taxon>
        <taxon>Pseudomonadati</taxon>
        <taxon>Pseudomonadota</taxon>
        <taxon>Betaproteobacteria</taxon>
        <taxon>Rhodocyclales</taxon>
        <taxon>Rhodocyclaceae</taxon>
        <taxon>Aromatoleum</taxon>
    </lineage>
</organism>
<dbReference type="RefSeq" id="WP_169118550.1">
    <property type="nucleotide sequence ID" value="NZ_WTVG02000039.1"/>
</dbReference>
<proteinExistence type="predicted"/>
<gene>
    <name evidence="1" type="ORF">GO606_10685</name>
</gene>
<accession>A0ABX1PNX6</accession>
<dbReference type="SUPFAM" id="SSF54909">
    <property type="entry name" value="Dimeric alpha+beta barrel"/>
    <property type="match status" value="1"/>
</dbReference>
<dbReference type="EMBL" id="WTVG01000026">
    <property type="protein sequence ID" value="NMG25186.1"/>
    <property type="molecule type" value="Genomic_DNA"/>
</dbReference>
<evidence type="ECO:0000313" key="1">
    <source>
        <dbReference type="EMBL" id="NMG25186.1"/>
    </source>
</evidence>
<protein>
    <recommendedName>
        <fullName evidence="3">EthD domain-containing protein</fullName>
    </recommendedName>
</protein>
<dbReference type="Proteomes" id="UP000615989">
    <property type="component" value="Unassembled WGS sequence"/>
</dbReference>
<sequence length="240" mass="27441">MEKVIYVLWRDPRVELAEFGERLRRELAPKFVERGALGLQLNIADESVRDAAPNFQSTRPPMEALISVWLHSANEDRRRPFDDAVVPFVSRFAAYLVTESHPIVNRRYPPKPGERTEGFAQIAMFRRPPRVNREAWLDIWLGSHTQVAIDTQDTFLYVQNVVTRALTFDAPRYDAIVEEGFPPAAFGNLQAFYDAAGDEDKYRRNEAIMRESCARFIDFDKLDVVQTSQYVVMAQGGVGA</sequence>
<evidence type="ECO:0008006" key="3">
    <source>
        <dbReference type="Google" id="ProtNLM"/>
    </source>
</evidence>
<evidence type="ECO:0000313" key="2">
    <source>
        <dbReference type="Proteomes" id="UP000615989"/>
    </source>
</evidence>
<comment type="caution">
    <text evidence="1">The sequence shown here is derived from an EMBL/GenBank/DDBJ whole genome shotgun (WGS) entry which is preliminary data.</text>
</comment>